<evidence type="ECO:0000313" key="1">
    <source>
        <dbReference type="EMBL" id="EXX77007.1"/>
    </source>
</evidence>
<evidence type="ECO:0000313" key="2">
    <source>
        <dbReference type="Proteomes" id="UP000022910"/>
    </source>
</evidence>
<dbReference type="EMBL" id="JEMT01011737">
    <property type="protein sequence ID" value="EXX77007.1"/>
    <property type="molecule type" value="Genomic_DNA"/>
</dbReference>
<dbReference type="AlphaFoldDB" id="A0A015K5D9"/>
<gene>
    <name evidence="1" type="ORF">RirG_027770</name>
</gene>
<name>A0A015K5D9_RHIIW</name>
<organism evidence="1 2">
    <name type="scientific">Rhizophagus irregularis (strain DAOM 197198w)</name>
    <name type="common">Glomus intraradices</name>
    <dbReference type="NCBI Taxonomy" id="1432141"/>
    <lineage>
        <taxon>Eukaryota</taxon>
        <taxon>Fungi</taxon>
        <taxon>Fungi incertae sedis</taxon>
        <taxon>Mucoromycota</taxon>
        <taxon>Glomeromycotina</taxon>
        <taxon>Glomeromycetes</taxon>
        <taxon>Glomerales</taxon>
        <taxon>Glomeraceae</taxon>
        <taxon>Rhizophagus</taxon>
    </lineage>
</organism>
<dbReference type="HOGENOM" id="CLU_1826349_0_0_1"/>
<keyword evidence="2" id="KW-1185">Reference proteome</keyword>
<accession>A0A015K5D9</accession>
<dbReference type="Proteomes" id="UP000022910">
    <property type="component" value="Unassembled WGS sequence"/>
</dbReference>
<comment type="caution">
    <text evidence="1">The sequence shown here is derived from an EMBL/GenBank/DDBJ whole genome shotgun (WGS) entry which is preliminary data.</text>
</comment>
<protein>
    <submittedName>
        <fullName evidence="1">Uncharacterized protein</fullName>
    </submittedName>
</protein>
<sequence>MVENQKALFHVMLMPSRWLHNDTWKNIDSIYCEPFINTLSQNFSNTNNKQIFNPRHYNNIQGVQVYQQVRKKMYYGRIMGHFKKNDLILSYIAKRVEEREARYQSTTTNKIQPSNNTIKSKDGCVYNVTMSVILKIQLCVR</sequence>
<reference evidence="1 2" key="1">
    <citation type="submission" date="2014-02" db="EMBL/GenBank/DDBJ databases">
        <title>Single nucleus genome sequencing reveals high similarity among nuclei of an endomycorrhizal fungus.</title>
        <authorList>
            <person name="Lin K."/>
            <person name="Geurts R."/>
            <person name="Zhang Z."/>
            <person name="Limpens E."/>
            <person name="Saunders D.G."/>
            <person name="Mu D."/>
            <person name="Pang E."/>
            <person name="Cao H."/>
            <person name="Cha H."/>
            <person name="Lin T."/>
            <person name="Zhou Q."/>
            <person name="Shang Y."/>
            <person name="Li Y."/>
            <person name="Ivanov S."/>
            <person name="Sharma T."/>
            <person name="Velzen R.V."/>
            <person name="Ruijter N.D."/>
            <person name="Aanen D.K."/>
            <person name="Win J."/>
            <person name="Kamoun S."/>
            <person name="Bisseling T."/>
            <person name="Huang S."/>
        </authorList>
    </citation>
    <scope>NUCLEOTIDE SEQUENCE [LARGE SCALE GENOMIC DNA]</scope>
    <source>
        <strain evidence="2">DAOM197198w</strain>
    </source>
</reference>
<proteinExistence type="predicted"/>